<dbReference type="AlphaFoldDB" id="A0A2H0UH53"/>
<gene>
    <name evidence="2" type="ORF">COU14_02840</name>
</gene>
<evidence type="ECO:0000259" key="1">
    <source>
        <dbReference type="Pfam" id="PF01710"/>
    </source>
</evidence>
<protein>
    <recommendedName>
        <fullName evidence="1">Transposase Synechocystis PCC 6803 domain-containing protein</fullName>
    </recommendedName>
</protein>
<evidence type="ECO:0000313" key="2">
    <source>
        <dbReference type="EMBL" id="PIR85721.1"/>
    </source>
</evidence>
<name>A0A2H0UH53_9BACT</name>
<feature type="domain" description="Transposase Synechocystis PCC 6803" evidence="1">
    <location>
        <begin position="10"/>
        <end position="75"/>
    </location>
</feature>
<dbReference type="Pfam" id="PF01710">
    <property type="entry name" value="HTH_Tnp_IS630"/>
    <property type="match status" value="1"/>
</dbReference>
<dbReference type="InterPro" id="IPR036388">
    <property type="entry name" value="WH-like_DNA-bd_sf"/>
</dbReference>
<dbReference type="Proteomes" id="UP000229612">
    <property type="component" value="Unassembled WGS sequence"/>
</dbReference>
<dbReference type="Gene3D" id="1.10.10.10">
    <property type="entry name" value="Winged helix-like DNA-binding domain superfamily/Winged helix DNA-binding domain"/>
    <property type="match status" value="1"/>
</dbReference>
<dbReference type="InterPro" id="IPR002622">
    <property type="entry name" value="Transposase_14"/>
</dbReference>
<sequence length="90" mass="10282">MAKQGFRIAKEIKDEVIKKIQDGISVTEASTQYGISDKTIYNWLSTKARGTVSILEHNKVKKENKQLKQIIGDLTIKMSMDAKKKLLMVW</sequence>
<proteinExistence type="predicted"/>
<evidence type="ECO:0000313" key="3">
    <source>
        <dbReference type="Proteomes" id="UP000229612"/>
    </source>
</evidence>
<reference evidence="3" key="1">
    <citation type="submission" date="2017-09" db="EMBL/GenBank/DDBJ databases">
        <title>Depth-based differentiation of microbial function through sediment-hosted aquifers and enrichment of novel symbionts in the deep terrestrial subsurface.</title>
        <authorList>
            <person name="Probst A.J."/>
            <person name="Ladd B."/>
            <person name="Jarett J.K."/>
            <person name="Geller-Mcgrath D.E."/>
            <person name="Sieber C.M.K."/>
            <person name="Emerson J.B."/>
            <person name="Anantharaman K."/>
            <person name="Thomas B.C."/>
            <person name="Malmstrom R."/>
            <person name="Stieglmeier M."/>
            <person name="Klingl A."/>
            <person name="Woyke T."/>
            <person name="Ryan C.M."/>
            <person name="Banfield J.F."/>
        </authorList>
    </citation>
    <scope>NUCLEOTIDE SEQUENCE [LARGE SCALE GENOMIC DNA]</scope>
</reference>
<organism evidence="2 3">
    <name type="scientific">Candidatus Kaiserbacteria bacterium CG10_big_fil_rev_8_21_14_0_10_44_10</name>
    <dbReference type="NCBI Taxonomy" id="1974606"/>
    <lineage>
        <taxon>Bacteria</taxon>
        <taxon>Candidatus Kaiseribacteriota</taxon>
    </lineage>
</organism>
<dbReference type="EMBL" id="PFBG01000032">
    <property type="protein sequence ID" value="PIR85721.1"/>
    <property type="molecule type" value="Genomic_DNA"/>
</dbReference>
<dbReference type="SUPFAM" id="SSF46689">
    <property type="entry name" value="Homeodomain-like"/>
    <property type="match status" value="1"/>
</dbReference>
<dbReference type="InterPro" id="IPR009057">
    <property type="entry name" value="Homeodomain-like_sf"/>
</dbReference>
<comment type="caution">
    <text evidence="2">The sequence shown here is derived from an EMBL/GenBank/DDBJ whole genome shotgun (WGS) entry which is preliminary data.</text>
</comment>
<accession>A0A2H0UH53</accession>